<evidence type="ECO:0000313" key="3">
    <source>
        <dbReference type="Proteomes" id="UP001501295"/>
    </source>
</evidence>
<keyword evidence="3" id="KW-1185">Reference proteome</keyword>
<name>A0ABP8W6C4_9MICO</name>
<accession>A0ABP8W6C4</accession>
<organism evidence="2 3">
    <name type="scientific">Frondihabitans cladoniiphilus</name>
    <dbReference type="NCBI Taxonomy" id="715785"/>
    <lineage>
        <taxon>Bacteria</taxon>
        <taxon>Bacillati</taxon>
        <taxon>Actinomycetota</taxon>
        <taxon>Actinomycetes</taxon>
        <taxon>Micrococcales</taxon>
        <taxon>Microbacteriaceae</taxon>
        <taxon>Frondihabitans</taxon>
    </lineage>
</organism>
<evidence type="ECO:0000313" key="2">
    <source>
        <dbReference type="EMBL" id="GAA4682238.1"/>
    </source>
</evidence>
<reference evidence="3" key="1">
    <citation type="journal article" date="2019" name="Int. J. Syst. Evol. Microbiol.">
        <title>The Global Catalogue of Microorganisms (GCM) 10K type strain sequencing project: providing services to taxonomists for standard genome sequencing and annotation.</title>
        <authorList>
            <consortium name="The Broad Institute Genomics Platform"/>
            <consortium name="The Broad Institute Genome Sequencing Center for Infectious Disease"/>
            <person name="Wu L."/>
            <person name="Ma J."/>
        </authorList>
    </citation>
    <scope>NUCLEOTIDE SEQUENCE [LARGE SCALE GENOMIC DNA]</scope>
    <source>
        <strain evidence="3">JCM 18956</strain>
    </source>
</reference>
<feature type="region of interest" description="Disordered" evidence="1">
    <location>
        <begin position="1"/>
        <end position="25"/>
    </location>
</feature>
<protein>
    <recommendedName>
        <fullName evidence="4">IrrE N-terminal-like domain-containing protein</fullName>
    </recommendedName>
</protein>
<gene>
    <name evidence="2" type="ORF">GCM10025780_29530</name>
</gene>
<feature type="compositionally biased region" description="Basic and acidic residues" evidence="1">
    <location>
        <begin position="8"/>
        <end position="22"/>
    </location>
</feature>
<sequence>MRSLTLSRDQKSMAKTSRRDRSPLVGESPVDALVRRLALPPSADFGDLSHAVETLYGRKLRFKEIRGAALHSTTGIVFDAPTFTGVMVAAEDSKYYSLLSRIHELSHLIIRSAPDDWFSAELPRPKQPQQQSRLFLRLCPRNSNETTDEDAVREEALVEELARALVRRLRAFESSSEEDHFA</sequence>
<dbReference type="Proteomes" id="UP001501295">
    <property type="component" value="Unassembled WGS sequence"/>
</dbReference>
<evidence type="ECO:0008006" key="4">
    <source>
        <dbReference type="Google" id="ProtNLM"/>
    </source>
</evidence>
<evidence type="ECO:0000256" key="1">
    <source>
        <dbReference type="SAM" id="MobiDB-lite"/>
    </source>
</evidence>
<proteinExistence type="predicted"/>
<dbReference type="EMBL" id="BAABLM010000007">
    <property type="protein sequence ID" value="GAA4682238.1"/>
    <property type="molecule type" value="Genomic_DNA"/>
</dbReference>
<comment type="caution">
    <text evidence="2">The sequence shown here is derived from an EMBL/GenBank/DDBJ whole genome shotgun (WGS) entry which is preliminary data.</text>
</comment>